<proteinExistence type="inferred from homology"/>
<evidence type="ECO:0000256" key="1">
    <source>
        <dbReference type="ARBA" id="ARBA00004141"/>
    </source>
</evidence>
<evidence type="ECO:0000256" key="4">
    <source>
        <dbReference type="ARBA" id="ARBA00015944"/>
    </source>
</evidence>
<dbReference type="InterPro" id="IPR000298">
    <property type="entry name" value="Cyt_c_oxidase-like_su3"/>
</dbReference>
<dbReference type="Proteomes" id="UP000546200">
    <property type="component" value="Unassembled WGS sequence"/>
</dbReference>
<comment type="subcellular location">
    <subcellularLocation>
        <location evidence="1">Membrane</location>
        <topology evidence="1">Multi-pass membrane protein</topology>
    </subcellularLocation>
</comment>
<name>A0A7W9EXA9_9SPHN</name>
<dbReference type="GO" id="GO:0016020">
    <property type="term" value="C:membrane"/>
    <property type="evidence" value="ECO:0007669"/>
    <property type="project" value="UniProtKB-SubCell"/>
</dbReference>
<evidence type="ECO:0000313" key="13">
    <source>
        <dbReference type="EMBL" id="MBB5716348.1"/>
    </source>
</evidence>
<keyword evidence="5 11" id="KW-0812">Transmembrane</keyword>
<comment type="similarity">
    <text evidence="2">Belongs to the cytochrome c oxidase subunit 3 family.</text>
</comment>
<evidence type="ECO:0000256" key="11">
    <source>
        <dbReference type="SAM" id="Phobius"/>
    </source>
</evidence>
<feature type="transmembrane region" description="Helical" evidence="11">
    <location>
        <begin position="88"/>
        <end position="111"/>
    </location>
</feature>
<reference evidence="13 14" key="1">
    <citation type="submission" date="2020-08" db="EMBL/GenBank/DDBJ databases">
        <title>Genomic Encyclopedia of Type Strains, Phase IV (KMG-IV): sequencing the most valuable type-strain genomes for metagenomic binning, comparative biology and taxonomic classification.</title>
        <authorList>
            <person name="Goeker M."/>
        </authorList>
    </citation>
    <scope>NUCLEOTIDE SEQUENCE [LARGE SCALE GENOMIC DNA]</scope>
    <source>
        <strain evidence="13 14">DSM 100044</strain>
    </source>
</reference>
<dbReference type="SUPFAM" id="SSF81452">
    <property type="entry name" value="Cytochrome c oxidase subunit III-like"/>
    <property type="match status" value="1"/>
</dbReference>
<dbReference type="Pfam" id="PF00510">
    <property type="entry name" value="COX3"/>
    <property type="match status" value="1"/>
</dbReference>
<dbReference type="RefSeq" id="WP_184059534.1">
    <property type="nucleotide sequence ID" value="NZ_JACIJK010000010.1"/>
</dbReference>
<feature type="transmembrane region" description="Helical" evidence="11">
    <location>
        <begin position="48"/>
        <end position="68"/>
    </location>
</feature>
<feature type="transmembrane region" description="Helical" evidence="11">
    <location>
        <begin position="281"/>
        <end position="301"/>
    </location>
</feature>
<evidence type="ECO:0000256" key="7">
    <source>
        <dbReference type="ARBA" id="ARBA00022989"/>
    </source>
</evidence>
<evidence type="ECO:0000313" key="14">
    <source>
        <dbReference type="Proteomes" id="UP000546200"/>
    </source>
</evidence>
<feature type="domain" description="Heme-copper oxidase subunit III family profile" evidence="12">
    <location>
        <begin position="5"/>
        <end position="302"/>
    </location>
</feature>
<evidence type="ECO:0000256" key="6">
    <source>
        <dbReference type="ARBA" id="ARBA00022967"/>
    </source>
</evidence>
<evidence type="ECO:0000256" key="2">
    <source>
        <dbReference type="ARBA" id="ARBA00010581"/>
    </source>
</evidence>
<feature type="transmembrane region" description="Helical" evidence="11">
    <location>
        <begin position="203"/>
        <end position="220"/>
    </location>
</feature>
<dbReference type="Gene3D" id="1.10.287.70">
    <property type="match status" value="1"/>
</dbReference>
<comment type="caution">
    <text evidence="13">The sequence shown here is derived from an EMBL/GenBank/DDBJ whole genome shotgun (WGS) entry which is preliminary data.</text>
</comment>
<evidence type="ECO:0000259" key="12">
    <source>
        <dbReference type="PROSITE" id="PS50253"/>
    </source>
</evidence>
<evidence type="ECO:0000256" key="9">
    <source>
        <dbReference type="ARBA" id="ARBA00031400"/>
    </source>
</evidence>
<evidence type="ECO:0000256" key="3">
    <source>
        <dbReference type="ARBA" id="ARBA00012949"/>
    </source>
</evidence>
<keyword evidence="7 11" id="KW-1133">Transmembrane helix</keyword>
<keyword evidence="8 11" id="KW-0472">Membrane</keyword>
<dbReference type="InterPro" id="IPR035973">
    <property type="entry name" value="Cyt_c_oxidase_su3-like_sf"/>
</dbReference>
<dbReference type="GO" id="GO:0004129">
    <property type="term" value="F:cytochrome-c oxidase activity"/>
    <property type="evidence" value="ECO:0007669"/>
    <property type="project" value="UniProtKB-EC"/>
</dbReference>
<dbReference type="CDD" id="cd01665">
    <property type="entry name" value="Cyt_c_Oxidase_III"/>
    <property type="match status" value="1"/>
</dbReference>
<accession>A0A7W9EXA9</accession>
<evidence type="ECO:0000256" key="10">
    <source>
        <dbReference type="ARBA" id="ARBA00031625"/>
    </source>
</evidence>
<dbReference type="GO" id="GO:0019646">
    <property type="term" value="P:aerobic electron transport chain"/>
    <property type="evidence" value="ECO:0007669"/>
    <property type="project" value="InterPro"/>
</dbReference>
<dbReference type="PANTHER" id="PTHR11403:SF7">
    <property type="entry name" value="CYTOCHROME C OXIDASE SUBUNIT 3"/>
    <property type="match status" value="1"/>
</dbReference>
<dbReference type="EC" id="7.1.1.9" evidence="3"/>
<feature type="transmembrane region" description="Helical" evidence="11">
    <location>
        <begin position="232"/>
        <end position="261"/>
    </location>
</feature>
<organism evidence="13 14">
    <name type="scientific">Sphingomonas aerophila</name>
    <dbReference type="NCBI Taxonomy" id="1344948"/>
    <lineage>
        <taxon>Bacteria</taxon>
        <taxon>Pseudomonadati</taxon>
        <taxon>Pseudomonadota</taxon>
        <taxon>Alphaproteobacteria</taxon>
        <taxon>Sphingomonadales</taxon>
        <taxon>Sphingomonadaceae</taxon>
        <taxon>Sphingomonas</taxon>
    </lineage>
</organism>
<dbReference type="InterPro" id="IPR013833">
    <property type="entry name" value="Cyt_c_oxidase_su3_a-hlx"/>
</dbReference>
<dbReference type="PANTHER" id="PTHR11403">
    <property type="entry name" value="CYTOCHROME C OXIDASE SUBUNIT III"/>
    <property type="match status" value="1"/>
</dbReference>
<dbReference type="FunFam" id="1.20.120.80:FF:000002">
    <property type="entry name" value="Cytochrome c oxidase subunit 3"/>
    <property type="match status" value="1"/>
</dbReference>
<gene>
    <name evidence="13" type="ORF">FHS94_003211</name>
</gene>
<dbReference type="PROSITE" id="PS50253">
    <property type="entry name" value="COX3"/>
    <property type="match status" value="1"/>
</dbReference>
<dbReference type="InterPro" id="IPR024791">
    <property type="entry name" value="Cyt_c/ubiquinol_Oxase_su3"/>
</dbReference>
<dbReference type="EMBL" id="JACIJK010000010">
    <property type="protein sequence ID" value="MBB5716348.1"/>
    <property type="molecule type" value="Genomic_DNA"/>
</dbReference>
<sequence length="311" mass="34297">MAGAKNHDYHILPPDIHPFLVSMLSLGTAAGFIGWMHGGHTGPEHANGMGWLALISGGLLIAAVFSWWSSVIREAHHGDHTPVVQLHFRYGMILFIASEVMFFVGWFWAFFDFSLFPTAMSFVDGQVERAAEGAAAVAAQWPPKGLEVIDPFKFPLLNTMILLTSGTTVTWAHHALIHGQRGGEKRGLWGLIGVGDRDGVLKGLWLTVILGALFSSIQAYEYAEAPFPFKGINYGASFFMATGFHGFHVLVGTIFLIVCLIRAYKGDFTPRQHFGFEAAAWYWHFVDVVWLFLFVTIYVWGGWGAPVHGAG</sequence>
<feature type="transmembrane region" description="Helical" evidence="11">
    <location>
        <begin position="16"/>
        <end position="36"/>
    </location>
</feature>
<keyword evidence="6" id="KW-1278">Translocase</keyword>
<dbReference type="Gene3D" id="1.20.120.80">
    <property type="entry name" value="Cytochrome c oxidase, subunit III, four-helix bundle"/>
    <property type="match status" value="1"/>
</dbReference>
<evidence type="ECO:0000256" key="5">
    <source>
        <dbReference type="ARBA" id="ARBA00022692"/>
    </source>
</evidence>
<dbReference type="AlphaFoldDB" id="A0A7W9EXA9"/>
<protein>
    <recommendedName>
        <fullName evidence="4">Cytochrome c oxidase subunit 3</fullName>
        <ecNumber evidence="3">7.1.1.9</ecNumber>
    </recommendedName>
    <alternativeName>
        <fullName evidence="9">Cytochrome aa3 subunit 3</fullName>
    </alternativeName>
    <alternativeName>
        <fullName evidence="10">Cytochrome c oxidase polypeptide III</fullName>
    </alternativeName>
</protein>
<dbReference type="InterPro" id="IPR033945">
    <property type="entry name" value="Cyt_c_oxase_su3_dom"/>
</dbReference>
<evidence type="ECO:0000256" key="8">
    <source>
        <dbReference type="ARBA" id="ARBA00023136"/>
    </source>
</evidence>
<keyword evidence="14" id="KW-1185">Reference proteome</keyword>